<dbReference type="AlphaFoldDB" id="A0AAD3Y353"/>
<organism evidence="3 4">
    <name type="scientific">Nepenthes gracilis</name>
    <name type="common">Slender pitcher plant</name>
    <dbReference type="NCBI Taxonomy" id="150966"/>
    <lineage>
        <taxon>Eukaryota</taxon>
        <taxon>Viridiplantae</taxon>
        <taxon>Streptophyta</taxon>
        <taxon>Embryophyta</taxon>
        <taxon>Tracheophyta</taxon>
        <taxon>Spermatophyta</taxon>
        <taxon>Magnoliopsida</taxon>
        <taxon>eudicotyledons</taxon>
        <taxon>Gunneridae</taxon>
        <taxon>Pentapetalae</taxon>
        <taxon>Caryophyllales</taxon>
        <taxon>Nepenthaceae</taxon>
        <taxon>Nepenthes</taxon>
    </lineage>
</organism>
<dbReference type="GO" id="GO:0032451">
    <property type="term" value="F:demethylase activity"/>
    <property type="evidence" value="ECO:0007669"/>
    <property type="project" value="InterPro"/>
</dbReference>
<name>A0AAD3Y353_NEPGR</name>
<dbReference type="InterPro" id="IPR044842">
    <property type="entry name" value="ALKBH9B/ALKBH10B-like"/>
</dbReference>
<dbReference type="GO" id="GO:0003729">
    <property type="term" value="F:mRNA binding"/>
    <property type="evidence" value="ECO:0007669"/>
    <property type="project" value="InterPro"/>
</dbReference>
<reference evidence="3" key="1">
    <citation type="submission" date="2023-05" db="EMBL/GenBank/DDBJ databases">
        <title>Nepenthes gracilis genome sequencing.</title>
        <authorList>
            <person name="Fukushima K."/>
        </authorList>
    </citation>
    <scope>NUCLEOTIDE SEQUENCE</scope>
    <source>
        <strain evidence="3">SING2019-196</strain>
    </source>
</reference>
<evidence type="ECO:0000256" key="1">
    <source>
        <dbReference type="ARBA" id="ARBA00007879"/>
    </source>
</evidence>
<comment type="caution">
    <text evidence="3">The sequence shown here is derived from an EMBL/GenBank/DDBJ whole genome shotgun (WGS) entry which is preliminary data.</text>
</comment>
<feature type="compositionally biased region" description="Polar residues" evidence="2">
    <location>
        <begin position="233"/>
        <end position="250"/>
    </location>
</feature>
<feature type="compositionally biased region" description="Basic and acidic residues" evidence="2">
    <location>
        <begin position="182"/>
        <end position="191"/>
    </location>
</feature>
<sequence>MALPYGSVVITDKTQLPGGGGGVEIHHPRQWFLDERDGFISWLRAEFAAANAIIDSLCHHLRAVGEPGEYDIVIGCIQQRRCSWNSVLHMQQYFPVAEVMLSLQQVAWNKQLRYVDPVKGVGKEFKRYGVHGIGPRQDQRVDTNKESHNLSVDSHNHEASVTRNTEKKEQASEIAEETDLSSEVRKADDKVMSVMENIPDPSSRSPNCYMKSSLNSEGTSHGQVESLAEQVNDGRTSTSREINSHSTQNHNENEIPSIIPQTFTAMESYDGKMVNVAEGMNLYDKILGEPEVSKLISLVNDLRAAGKKGQLEGQTFVVSKRPMRGHGREMIQLGVSIASAPPEDENAPGTSKDRRIQSIPGLLQDVIDCLVNKQVIPLRPDSCIIDVFNEGDHSQPHSWPHWFGRPICILFLNECDMTFGGAIGANHPGTTGALFDSPLHLGPSLCCKENLQTLPNSQSLQSGLGEYLLL</sequence>
<dbReference type="Proteomes" id="UP001279734">
    <property type="component" value="Unassembled WGS sequence"/>
</dbReference>
<dbReference type="PANTHER" id="PTHR31447:SF0">
    <property type="entry name" value="HYDROXYPROLINE-RICH GLYCOPROTEIN FAMILY PROTEIN"/>
    <property type="match status" value="1"/>
</dbReference>
<dbReference type="GO" id="GO:0006402">
    <property type="term" value="P:mRNA catabolic process"/>
    <property type="evidence" value="ECO:0007669"/>
    <property type="project" value="InterPro"/>
</dbReference>
<proteinExistence type="inferred from homology"/>
<protein>
    <submittedName>
        <fullName evidence="3">Uncharacterized protein</fullName>
    </submittedName>
</protein>
<accession>A0AAD3Y353</accession>
<feature type="region of interest" description="Disordered" evidence="2">
    <location>
        <begin position="133"/>
        <end position="252"/>
    </location>
</feature>
<dbReference type="SUPFAM" id="SSF51197">
    <property type="entry name" value="Clavaminate synthase-like"/>
    <property type="match status" value="1"/>
</dbReference>
<dbReference type="InterPro" id="IPR037151">
    <property type="entry name" value="AlkB-like_sf"/>
</dbReference>
<dbReference type="EMBL" id="BSYO01000033">
    <property type="protein sequence ID" value="GMH27448.1"/>
    <property type="molecule type" value="Genomic_DNA"/>
</dbReference>
<evidence type="ECO:0000313" key="3">
    <source>
        <dbReference type="EMBL" id="GMH27448.1"/>
    </source>
</evidence>
<comment type="similarity">
    <text evidence="1">Belongs to the alkB family.</text>
</comment>
<keyword evidence="4" id="KW-1185">Reference proteome</keyword>
<gene>
    <name evidence="3" type="ORF">Nepgr_029291</name>
</gene>
<evidence type="ECO:0000313" key="4">
    <source>
        <dbReference type="Proteomes" id="UP001279734"/>
    </source>
</evidence>
<dbReference type="PANTHER" id="PTHR31447">
    <property type="entry name" value="HYDROXYPROLINE-RICH GLYCOPROTEIN FAMILY PROTEIN-RELATED"/>
    <property type="match status" value="1"/>
</dbReference>
<evidence type="ECO:0000256" key="2">
    <source>
        <dbReference type="SAM" id="MobiDB-lite"/>
    </source>
</evidence>
<feature type="compositionally biased region" description="Basic and acidic residues" evidence="2">
    <location>
        <begin position="137"/>
        <end position="171"/>
    </location>
</feature>
<feature type="compositionally biased region" description="Polar residues" evidence="2">
    <location>
        <begin position="200"/>
        <end position="223"/>
    </location>
</feature>
<dbReference type="Gene3D" id="2.60.120.590">
    <property type="entry name" value="Alpha-ketoglutarate-dependent dioxygenase AlkB-like"/>
    <property type="match status" value="1"/>
</dbReference>